<dbReference type="Gene3D" id="3.40.630.30">
    <property type="match status" value="2"/>
</dbReference>
<name>A0A3M8DES2_9BACL</name>
<dbReference type="GO" id="GO:0030649">
    <property type="term" value="P:aminoglycoside antibiotic catabolic process"/>
    <property type="evidence" value="ECO:0007669"/>
    <property type="project" value="TreeGrafter"/>
</dbReference>
<dbReference type="Pfam" id="PF13527">
    <property type="entry name" value="Acetyltransf_9"/>
    <property type="match status" value="1"/>
</dbReference>
<dbReference type="Pfam" id="PF17668">
    <property type="entry name" value="Acetyltransf_17"/>
    <property type="match status" value="1"/>
</dbReference>
<dbReference type="InterPro" id="IPR036527">
    <property type="entry name" value="SCP2_sterol-bd_dom_sf"/>
</dbReference>
<dbReference type="RefSeq" id="WP_122919237.1">
    <property type="nucleotide sequence ID" value="NZ_RHHQ01000013.1"/>
</dbReference>
<dbReference type="OrthoDB" id="2379505at2"/>
<dbReference type="Gene3D" id="3.30.1050.10">
    <property type="entry name" value="SCP2 sterol-binding domain"/>
    <property type="match status" value="1"/>
</dbReference>
<evidence type="ECO:0000313" key="2">
    <source>
        <dbReference type="EMBL" id="RNB85825.1"/>
    </source>
</evidence>
<organism evidence="2 3">
    <name type="scientific">Brevibacillus fluminis</name>
    <dbReference type="NCBI Taxonomy" id="511487"/>
    <lineage>
        <taxon>Bacteria</taxon>
        <taxon>Bacillati</taxon>
        <taxon>Bacillota</taxon>
        <taxon>Bacilli</taxon>
        <taxon>Bacillales</taxon>
        <taxon>Paenibacillaceae</taxon>
        <taxon>Brevibacillus</taxon>
    </lineage>
</organism>
<dbReference type="GO" id="GO:0034069">
    <property type="term" value="F:aminoglycoside N-acetyltransferase activity"/>
    <property type="evidence" value="ECO:0007669"/>
    <property type="project" value="TreeGrafter"/>
</dbReference>
<dbReference type="Pfam" id="PF13530">
    <property type="entry name" value="SCP2_2"/>
    <property type="match status" value="1"/>
</dbReference>
<comment type="caution">
    <text evidence="2">The sequence shown here is derived from an EMBL/GenBank/DDBJ whole genome shotgun (WGS) entry which is preliminary data.</text>
</comment>
<dbReference type="SUPFAM" id="SSF55718">
    <property type="entry name" value="SCP-like"/>
    <property type="match status" value="1"/>
</dbReference>
<accession>A0A3M8DES2</accession>
<dbReference type="InterPro" id="IPR025559">
    <property type="entry name" value="Eis_dom"/>
</dbReference>
<keyword evidence="2" id="KW-0808">Transferase</keyword>
<reference evidence="2 3" key="1">
    <citation type="submission" date="2018-10" db="EMBL/GenBank/DDBJ databases">
        <title>Phylogenomics of Brevibacillus.</title>
        <authorList>
            <person name="Dunlap C."/>
        </authorList>
    </citation>
    <scope>NUCLEOTIDE SEQUENCE [LARGE SCALE GENOMIC DNA]</scope>
    <source>
        <strain evidence="2 3">JCM 15716</strain>
    </source>
</reference>
<dbReference type="Proteomes" id="UP000271031">
    <property type="component" value="Unassembled WGS sequence"/>
</dbReference>
<sequence>MRTIRELGPAEADAFVGLGVNAYPGMNSFSEQARGDLKKRIVTSMEEDAICRFYGLFEDDRMIGGMKFFDFDLTLLTVPVQAGGIGFVCVDLLHKKEKVAKEMLTYYLQHYLDRGVNMAMLYPFRVDFYKQMGFGPGTKMHQYRFLPTSLPKIGDKSRCSFLKADDLPEMVDLYNRQAAKTNGMIQRTTYEQRGTFASPETIAVGYREDGKLTGYLTFTFKRGHEENFIFNHLVVKELFAETTEAYTGLIAFLRSQADQVQRIIYNTQDETFHQLLTDPRNESGRMLPSVYHESHVSGVGIMYRVLDVKGIFRDLAGHDFGGQTCTVKITVQDSFLPDNHGSTVIAFDNGTAALSEQEAHDVEIELDISDFSSLIVGAVPFRQLVRYGLVRVSDSAYVETLGKLFGACEKPLCTTPF</sequence>
<dbReference type="PANTHER" id="PTHR37817:SF1">
    <property type="entry name" value="N-ACETYLTRANSFERASE EIS"/>
    <property type="match status" value="1"/>
</dbReference>
<proteinExistence type="predicted"/>
<dbReference type="InterPro" id="IPR051554">
    <property type="entry name" value="Acetyltransferase_Eis"/>
</dbReference>
<protein>
    <submittedName>
        <fullName evidence="2">GNAT family N-acetyltransferase</fullName>
    </submittedName>
</protein>
<dbReference type="EMBL" id="RHHQ01000013">
    <property type="protein sequence ID" value="RNB85825.1"/>
    <property type="molecule type" value="Genomic_DNA"/>
</dbReference>
<dbReference type="AlphaFoldDB" id="A0A3M8DES2"/>
<keyword evidence="3" id="KW-1185">Reference proteome</keyword>
<dbReference type="InterPro" id="IPR000182">
    <property type="entry name" value="GNAT_dom"/>
</dbReference>
<dbReference type="SUPFAM" id="SSF55729">
    <property type="entry name" value="Acyl-CoA N-acyltransferases (Nat)"/>
    <property type="match status" value="1"/>
</dbReference>
<dbReference type="InterPro" id="IPR016181">
    <property type="entry name" value="Acyl_CoA_acyltransferase"/>
</dbReference>
<dbReference type="PROSITE" id="PS51186">
    <property type="entry name" value="GNAT"/>
    <property type="match status" value="1"/>
</dbReference>
<evidence type="ECO:0000313" key="3">
    <source>
        <dbReference type="Proteomes" id="UP000271031"/>
    </source>
</evidence>
<evidence type="ECO:0000259" key="1">
    <source>
        <dbReference type="PROSITE" id="PS51186"/>
    </source>
</evidence>
<dbReference type="PANTHER" id="PTHR37817">
    <property type="entry name" value="N-ACETYLTRANSFERASE EIS"/>
    <property type="match status" value="1"/>
</dbReference>
<gene>
    <name evidence="2" type="ORF">EDM56_17645</name>
</gene>
<dbReference type="InterPro" id="IPR041380">
    <property type="entry name" value="Acetyltransf_17"/>
</dbReference>
<feature type="domain" description="N-acetyltransferase" evidence="1">
    <location>
        <begin position="2"/>
        <end position="153"/>
    </location>
</feature>